<organism evidence="1 2">
    <name type="scientific">Ridgeia piscesae</name>
    <name type="common">Tubeworm</name>
    <dbReference type="NCBI Taxonomy" id="27915"/>
    <lineage>
        <taxon>Eukaryota</taxon>
        <taxon>Metazoa</taxon>
        <taxon>Spiralia</taxon>
        <taxon>Lophotrochozoa</taxon>
        <taxon>Annelida</taxon>
        <taxon>Polychaeta</taxon>
        <taxon>Sedentaria</taxon>
        <taxon>Canalipalpata</taxon>
        <taxon>Sabellida</taxon>
        <taxon>Siboglinidae</taxon>
        <taxon>Ridgeia</taxon>
    </lineage>
</organism>
<proteinExistence type="predicted"/>
<comment type="caution">
    <text evidence="1">The sequence shown here is derived from an EMBL/GenBank/DDBJ whole genome shotgun (WGS) entry which is preliminary data.</text>
</comment>
<dbReference type="Gene3D" id="3.40.190.10">
    <property type="entry name" value="Periplasmic binding protein-like II"/>
    <property type="match status" value="2"/>
</dbReference>
<keyword evidence="2" id="KW-1185">Reference proteome</keyword>
<evidence type="ECO:0000313" key="2">
    <source>
        <dbReference type="Proteomes" id="UP001209878"/>
    </source>
</evidence>
<evidence type="ECO:0000313" key="1">
    <source>
        <dbReference type="EMBL" id="KAK2156503.1"/>
    </source>
</evidence>
<protein>
    <recommendedName>
        <fullName evidence="3">Solute-binding protein family 3/N-terminal domain-containing protein</fullName>
    </recommendedName>
</protein>
<dbReference type="EMBL" id="JAODUO010001963">
    <property type="protein sequence ID" value="KAK2156503.1"/>
    <property type="molecule type" value="Genomic_DNA"/>
</dbReference>
<gene>
    <name evidence="1" type="ORF">NP493_1965g00019</name>
</gene>
<reference evidence="1" key="1">
    <citation type="journal article" date="2023" name="Mol. Biol. Evol.">
        <title>Third-Generation Sequencing Reveals the Adaptive Role of the Epigenome in Three Deep-Sea Polychaetes.</title>
        <authorList>
            <person name="Perez M."/>
            <person name="Aroh O."/>
            <person name="Sun Y."/>
            <person name="Lan Y."/>
            <person name="Juniper S.K."/>
            <person name="Young C.R."/>
            <person name="Angers B."/>
            <person name="Qian P.Y."/>
        </authorList>
    </citation>
    <scope>NUCLEOTIDE SEQUENCE</scope>
    <source>
        <strain evidence="1">R07B-5</strain>
    </source>
</reference>
<sequence>MEKACRMARKTCITVTSNACWNNEDQSSLGLNSRWYDVCGNYDTTFDRRRSYAFIGAYAQEPAAFIYAKTGSSINSVSPATQTIGVDVTFWINGECLKRHNMDFNGVIIKDTMVDLKSALDSGVIDVAFLPESEAAGYKKLRSVISCALTGPAFMIRKDMVNEMQWFDKAVKRLIRTRDFKRMCHDAEPKYGM</sequence>
<accession>A0AAD9N5T2</accession>
<dbReference type="SUPFAM" id="SSF53850">
    <property type="entry name" value="Periplasmic binding protein-like II"/>
    <property type="match status" value="1"/>
</dbReference>
<name>A0AAD9N5T2_RIDPI</name>
<dbReference type="AlphaFoldDB" id="A0AAD9N5T2"/>
<dbReference type="Proteomes" id="UP001209878">
    <property type="component" value="Unassembled WGS sequence"/>
</dbReference>
<evidence type="ECO:0008006" key="3">
    <source>
        <dbReference type="Google" id="ProtNLM"/>
    </source>
</evidence>